<sequence length="539" mass="58740">MSWTTAARRALGGLLCALAAVAVGVAPAHAAAGSPWTPIAGMALTEPQQVHAENGVLRVTLDARLDTITVSGSPILAQPFNGRLVGPTLHVRPGDTIDVTFVNATPQDTNIHFHGMHVSPRRDADNVFRSFAPGTTHHTIVKVPKGHSPGTYWYHAHLHAITEPQLMGGLSGLVVVEGLERLLPRRLRGIAQRQIAIRDLQTSPDDPGRAALSTAEIDTTAPTTRLVNGLLRPRATMRAGRTQLWRLANIGSDLFYQVQLEGHRFRVIAEDGSPVWRVRSARTLVMAPGKRFDVLVEAGEPGTYRLRTLAYPEEGFQLLPEADLMSVRVLRGRARRPPRVPRRLDTPAGPITGLPVARKRTFTFSFGTGATFTALINGRQFDPGKTNVAPIVGTVEEWTLRNRAPEEHPFHIHINAFQVMSVNGKPYPHGLQDVVTIPRMRNGRPGEVVIRIPFRHFTGHFVFHCHILGHEDAGMMMTVQVRRRGEPVTPPPTGLMVQHALHARPAATALEAGDASPAGGVGDPPATAWLCRLRDRSAA</sequence>
<evidence type="ECO:0000313" key="7">
    <source>
        <dbReference type="EMBL" id="UGS36505.1"/>
    </source>
</evidence>
<name>A0A9E6XYC8_9ACTN</name>
<evidence type="ECO:0000259" key="4">
    <source>
        <dbReference type="Pfam" id="PF00394"/>
    </source>
</evidence>
<keyword evidence="2" id="KW-0560">Oxidoreductase</keyword>
<dbReference type="GO" id="GO:0051301">
    <property type="term" value="P:cell division"/>
    <property type="evidence" value="ECO:0007669"/>
    <property type="project" value="UniProtKB-KW"/>
</dbReference>
<dbReference type="PROSITE" id="PS00080">
    <property type="entry name" value="MULTICOPPER_OXIDASE2"/>
    <property type="match status" value="1"/>
</dbReference>
<evidence type="ECO:0000256" key="2">
    <source>
        <dbReference type="ARBA" id="ARBA00023002"/>
    </source>
</evidence>
<dbReference type="InterPro" id="IPR002355">
    <property type="entry name" value="Cu_oxidase_Cu_BS"/>
</dbReference>
<dbReference type="EMBL" id="CP087164">
    <property type="protein sequence ID" value="UGS36505.1"/>
    <property type="molecule type" value="Genomic_DNA"/>
</dbReference>
<reference evidence="7" key="1">
    <citation type="journal article" date="2022" name="Int. J. Syst. Evol. Microbiol.">
        <title>Pseudomonas aegrilactucae sp. nov. and Pseudomonas morbosilactucae sp. nov., pathogens causing bacterial rot of lettuce in Japan.</title>
        <authorList>
            <person name="Sawada H."/>
            <person name="Fujikawa T."/>
            <person name="Satou M."/>
        </authorList>
    </citation>
    <scope>NUCLEOTIDE SEQUENCE</scope>
    <source>
        <strain evidence="7">0166_1</strain>
    </source>
</reference>
<dbReference type="Pfam" id="PF00394">
    <property type="entry name" value="Cu-oxidase"/>
    <property type="match status" value="1"/>
</dbReference>
<dbReference type="Pfam" id="PF07731">
    <property type="entry name" value="Cu-oxidase_2"/>
    <property type="match status" value="1"/>
</dbReference>
<feature type="chain" id="PRO_5039066683" evidence="3">
    <location>
        <begin position="31"/>
        <end position="539"/>
    </location>
</feature>
<dbReference type="Gene3D" id="2.60.40.420">
    <property type="entry name" value="Cupredoxins - blue copper proteins"/>
    <property type="match status" value="3"/>
</dbReference>
<dbReference type="InterPro" id="IPR008972">
    <property type="entry name" value="Cupredoxin"/>
</dbReference>
<keyword evidence="8" id="KW-1185">Reference proteome</keyword>
<evidence type="ECO:0000256" key="1">
    <source>
        <dbReference type="ARBA" id="ARBA00022723"/>
    </source>
</evidence>
<feature type="domain" description="Plastocyanin-like" evidence="4">
    <location>
        <begin position="219"/>
        <end position="308"/>
    </location>
</feature>
<keyword evidence="7" id="KW-0131">Cell cycle</keyword>
<dbReference type="InterPro" id="IPR033138">
    <property type="entry name" value="Cu_oxidase_CS"/>
</dbReference>
<dbReference type="InterPro" id="IPR011706">
    <property type="entry name" value="Cu-oxidase_C"/>
</dbReference>
<organism evidence="7 8">
    <name type="scientific">Capillimicrobium parvum</name>
    <dbReference type="NCBI Taxonomy" id="2884022"/>
    <lineage>
        <taxon>Bacteria</taxon>
        <taxon>Bacillati</taxon>
        <taxon>Actinomycetota</taxon>
        <taxon>Thermoleophilia</taxon>
        <taxon>Solirubrobacterales</taxon>
        <taxon>Capillimicrobiaceae</taxon>
        <taxon>Capillimicrobium</taxon>
    </lineage>
</organism>
<protein>
    <submittedName>
        <fullName evidence="7">Cell division protein FtsP</fullName>
    </submittedName>
</protein>
<dbReference type="InterPro" id="IPR010916">
    <property type="entry name" value="TonB_box_CS"/>
</dbReference>
<dbReference type="PANTHER" id="PTHR11709">
    <property type="entry name" value="MULTI-COPPER OXIDASE"/>
    <property type="match status" value="1"/>
</dbReference>
<dbReference type="PANTHER" id="PTHR11709:SF2">
    <property type="entry name" value="MULTICOPPER OXIDASE LPR1"/>
    <property type="match status" value="1"/>
</dbReference>
<feature type="signal peptide" evidence="3">
    <location>
        <begin position="1"/>
        <end position="30"/>
    </location>
</feature>
<dbReference type="CDD" id="cd13853">
    <property type="entry name" value="CuRO_1_Tth-MCO_like"/>
    <property type="match status" value="1"/>
</dbReference>
<evidence type="ECO:0000259" key="6">
    <source>
        <dbReference type="Pfam" id="PF07732"/>
    </source>
</evidence>
<dbReference type="RefSeq" id="WP_259310575.1">
    <property type="nucleotide sequence ID" value="NZ_CP087164.1"/>
</dbReference>
<dbReference type="Pfam" id="PF07732">
    <property type="entry name" value="Cu-oxidase_3"/>
    <property type="match status" value="1"/>
</dbReference>
<dbReference type="InterPro" id="IPR001117">
    <property type="entry name" value="Cu-oxidase_2nd"/>
</dbReference>
<proteinExistence type="predicted"/>
<dbReference type="InterPro" id="IPR011707">
    <property type="entry name" value="Cu-oxidase-like_N"/>
</dbReference>
<feature type="domain" description="Plastocyanin-like" evidence="6">
    <location>
        <begin position="79"/>
        <end position="178"/>
    </location>
</feature>
<dbReference type="InterPro" id="IPR045087">
    <property type="entry name" value="Cu-oxidase_fam"/>
</dbReference>
<keyword evidence="1" id="KW-0479">Metal-binding</keyword>
<keyword evidence="7" id="KW-0132">Cell division</keyword>
<feature type="domain" description="Plastocyanin-like" evidence="5">
    <location>
        <begin position="365"/>
        <end position="482"/>
    </location>
</feature>
<dbReference type="KEGG" id="sbae:DSM104329_02911"/>
<keyword evidence="3" id="KW-0732">Signal</keyword>
<dbReference type="Proteomes" id="UP001162834">
    <property type="component" value="Chromosome"/>
</dbReference>
<evidence type="ECO:0000313" key="8">
    <source>
        <dbReference type="Proteomes" id="UP001162834"/>
    </source>
</evidence>
<accession>A0A9E6XYC8</accession>
<evidence type="ECO:0000256" key="3">
    <source>
        <dbReference type="SAM" id="SignalP"/>
    </source>
</evidence>
<dbReference type="GO" id="GO:0016491">
    <property type="term" value="F:oxidoreductase activity"/>
    <property type="evidence" value="ECO:0007669"/>
    <property type="project" value="UniProtKB-KW"/>
</dbReference>
<dbReference type="GO" id="GO:0005507">
    <property type="term" value="F:copper ion binding"/>
    <property type="evidence" value="ECO:0007669"/>
    <property type="project" value="InterPro"/>
</dbReference>
<evidence type="ECO:0000259" key="5">
    <source>
        <dbReference type="Pfam" id="PF07731"/>
    </source>
</evidence>
<dbReference type="PROSITE" id="PS00079">
    <property type="entry name" value="MULTICOPPER_OXIDASE1"/>
    <property type="match status" value="1"/>
</dbReference>
<dbReference type="PROSITE" id="PS00430">
    <property type="entry name" value="TONB_DEPENDENT_REC_1"/>
    <property type="match status" value="1"/>
</dbReference>
<dbReference type="CDD" id="cd13900">
    <property type="entry name" value="CuRO_3_Tth-MCO_like"/>
    <property type="match status" value="1"/>
</dbReference>
<gene>
    <name evidence="7" type="primary">ftsP</name>
    <name evidence="7" type="ORF">DSM104329_02911</name>
</gene>
<dbReference type="AlphaFoldDB" id="A0A9E6XYC8"/>
<dbReference type="SUPFAM" id="SSF49503">
    <property type="entry name" value="Cupredoxins"/>
    <property type="match status" value="3"/>
</dbReference>